<dbReference type="GO" id="GO:0005829">
    <property type="term" value="C:cytosol"/>
    <property type="evidence" value="ECO:0007669"/>
    <property type="project" value="TreeGrafter"/>
</dbReference>
<evidence type="ECO:0000256" key="2">
    <source>
        <dbReference type="ARBA" id="ARBA00023002"/>
    </source>
</evidence>
<dbReference type="AlphaFoldDB" id="A0A853DBD6"/>
<dbReference type="EMBL" id="JACCFW010000001">
    <property type="protein sequence ID" value="NYJ74602.1"/>
    <property type="molecule type" value="Genomic_DNA"/>
</dbReference>
<feature type="domain" description="Enoyl reductase (ER)" evidence="3">
    <location>
        <begin position="11"/>
        <end position="325"/>
    </location>
</feature>
<dbReference type="Pfam" id="PF00107">
    <property type="entry name" value="ADH_zinc_N"/>
    <property type="match status" value="1"/>
</dbReference>
<keyword evidence="1" id="KW-0521">NADP</keyword>
<organism evidence="4 5">
    <name type="scientific">Allobranchiibius huperziae</name>
    <dbReference type="NCBI Taxonomy" id="1874116"/>
    <lineage>
        <taxon>Bacteria</taxon>
        <taxon>Bacillati</taxon>
        <taxon>Actinomycetota</taxon>
        <taxon>Actinomycetes</taxon>
        <taxon>Micrococcales</taxon>
        <taxon>Dermacoccaceae</taxon>
        <taxon>Allobranchiibius</taxon>
    </lineage>
</organism>
<dbReference type="InterPro" id="IPR047618">
    <property type="entry name" value="QOR-like"/>
</dbReference>
<dbReference type="InterPro" id="IPR013154">
    <property type="entry name" value="ADH-like_N"/>
</dbReference>
<sequence>MTRALFVTEHGDRSVLAVRDHDVPAPAPDEVQVRVVATGVNFIDVYKREGVYPGPTPFVAGEEGAGTVEAVGAKVSDIRPGARVAWASGAGSASELVNVPAAALVPVPDGVDLPQAAAAMLQGMTAHYLVESTYPVREGDIALVHAAAGGVGQLLVQLIVAKGAQVVATAGTADKLAIASRLGAQHTIGYHDFDGKPEELAAAVRDAAGRGVDVVYDGVGQATFDASLRSLRPRGLMALFGAASGQVPPFDLQRLNRLGSLFVTRPTLASYIATREELLWRAGAVLSAVERGSLHVDVSASYPLDEAVAAYEALEGRATTGKLLLTP</sequence>
<keyword evidence="2 4" id="KW-0560">Oxidoreductase</keyword>
<evidence type="ECO:0000259" key="3">
    <source>
        <dbReference type="SMART" id="SM00829"/>
    </source>
</evidence>
<dbReference type="GO" id="GO:0035925">
    <property type="term" value="F:mRNA 3'-UTR AU-rich region binding"/>
    <property type="evidence" value="ECO:0007669"/>
    <property type="project" value="TreeGrafter"/>
</dbReference>
<dbReference type="FunFam" id="3.40.50.720:FF:000053">
    <property type="entry name" value="Quinone oxidoreductase 1"/>
    <property type="match status" value="1"/>
</dbReference>
<dbReference type="GO" id="GO:0003960">
    <property type="term" value="F:quinone reductase (NADPH) activity"/>
    <property type="evidence" value="ECO:0007669"/>
    <property type="project" value="UniProtKB-EC"/>
</dbReference>
<evidence type="ECO:0000313" key="4">
    <source>
        <dbReference type="EMBL" id="NYJ74602.1"/>
    </source>
</evidence>
<comment type="caution">
    <text evidence="4">The sequence shown here is derived from an EMBL/GenBank/DDBJ whole genome shotgun (WGS) entry which is preliminary data.</text>
</comment>
<dbReference type="SUPFAM" id="SSF51735">
    <property type="entry name" value="NAD(P)-binding Rossmann-fold domains"/>
    <property type="match status" value="1"/>
</dbReference>
<dbReference type="RefSeq" id="WP_179480599.1">
    <property type="nucleotide sequence ID" value="NZ_JACCFW010000001.1"/>
</dbReference>
<accession>A0A853DBD6</accession>
<dbReference type="SMART" id="SM00829">
    <property type="entry name" value="PKS_ER"/>
    <property type="match status" value="1"/>
</dbReference>
<dbReference type="InterPro" id="IPR036291">
    <property type="entry name" value="NAD(P)-bd_dom_sf"/>
</dbReference>
<dbReference type="InterPro" id="IPR020843">
    <property type="entry name" value="ER"/>
</dbReference>
<reference evidence="4 5" key="1">
    <citation type="submission" date="2020-07" db="EMBL/GenBank/DDBJ databases">
        <title>Sequencing the genomes of 1000 actinobacteria strains.</title>
        <authorList>
            <person name="Klenk H.-P."/>
        </authorList>
    </citation>
    <scope>NUCLEOTIDE SEQUENCE [LARGE SCALE GENOMIC DNA]</scope>
    <source>
        <strain evidence="4 5">DSM 29531</strain>
    </source>
</reference>
<evidence type="ECO:0000313" key="5">
    <source>
        <dbReference type="Proteomes" id="UP000571817"/>
    </source>
</evidence>
<dbReference type="Pfam" id="PF08240">
    <property type="entry name" value="ADH_N"/>
    <property type="match status" value="1"/>
</dbReference>
<keyword evidence="5" id="KW-1185">Reference proteome</keyword>
<dbReference type="Gene3D" id="3.90.180.10">
    <property type="entry name" value="Medium-chain alcohol dehydrogenases, catalytic domain"/>
    <property type="match status" value="1"/>
</dbReference>
<dbReference type="PANTHER" id="PTHR48106">
    <property type="entry name" value="QUINONE OXIDOREDUCTASE PIG3-RELATED"/>
    <property type="match status" value="1"/>
</dbReference>
<dbReference type="InterPro" id="IPR013149">
    <property type="entry name" value="ADH-like_C"/>
</dbReference>
<name>A0A853DBD6_9MICO</name>
<dbReference type="Proteomes" id="UP000571817">
    <property type="component" value="Unassembled WGS sequence"/>
</dbReference>
<protein>
    <submittedName>
        <fullName evidence="4">NADPH2:quinone reductase</fullName>
        <ecNumber evidence="4">1.6.5.5</ecNumber>
    </submittedName>
</protein>
<dbReference type="Gene3D" id="3.40.50.720">
    <property type="entry name" value="NAD(P)-binding Rossmann-like Domain"/>
    <property type="match status" value="1"/>
</dbReference>
<evidence type="ECO:0000256" key="1">
    <source>
        <dbReference type="ARBA" id="ARBA00022857"/>
    </source>
</evidence>
<dbReference type="EC" id="1.6.5.5" evidence="4"/>
<gene>
    <name evidence="4" type="ORF">HNR15_001565</name>
</gene>
<dbReference type="PANTHER" id="PTHR48106:SF13">
    <property type="entry name" value="QUINONE OXIDOREDUCTASE-RELATED"/>
    <property type="match status" value="1"/>
</dbReference>
<dbReference type="InterPro" id="IPR011032">
    <property type="entry name" value="GroES-like_sf"/>
</dbReference>
<dbReference type="GO" id="GO:0070402">
    <property type="term" value="F:NADPH binding"/>
    <property type="evidence" value="ECO:0007669"/>
    <property type="project" value="TreeGrafter"/>
</dbReference>
<dbReference type="CDD" id="cd05286">
    <property type="entry name" value="QOR2"/>
    <property type="match status" value="1"/>
</dbReference>
<dbReference type="SUPFAM" id="SSF50129">
    <property type="entry name" value="GroES-like"/>
    <property type="match status" value="1"/>
</dbReference>
<proteinExistence type="predicted"/>